<dbReference type="Proteomes" id="UP001329430">
    <property type="component" value="Chromosome 10"/>
</dbReference>
<dbReference type="InterPro" id="IPR006616">
    <property type="entry name" value="DM9_repeat"/>
</dbReference>
<name>A0AAN7ZF16_9COLE</name>
<accession>A0AAN7ZF16</accession>
<evidence type="ECO:0000313" key="2">
    <source>
        <dbReference type="EMBL" id="KAK5638271.1"/>
    </source>
</evidence>
<dbReference type="AlphaFoldDB" id="A0AAN7ZF16"/>
<evidence type="ECO:0000256" key="1">
    <source>
        <dbReference type="SAM" id="SignalP"/>
    </source>
</evidence>
<feature type="signal peptide" evidence="1">
    <location>
        <begin position="1"/>
        <end position="24"/>
    </location>
</feature>
<dbReference type="PANTHER" id="PTHR31649">
    <property type="entry name" value="AGAP009604-PA"/>
    <property type="match status" value="1"/>
</dbReference>
<gene>
    <name evidence="2" type="ORF">RI129_012566</name>
</gene>
<evidence type="ECO:0000313" key="3">
    <source>
        <dbReference type="Proteomes" id="UP001329430"/>
    </source>
</evidence>
<reference evidence="2 3" key="1">
    <citation type="journal article" date="2024" name="Insects">
        <title>An Improved Chromosome-Level Genome Assembly of the Firefly Pyrocoelia pectoralis.</title>
        <authorList>
            <person name="Fu X."/>
            <person name="Meyer-Rochow V.B."/>
            <person name="Ballantyne L."/>
            <person name="Zhu X."/>
        </authorList>
    </citation>
    <scope>NUCLEOTIDE SEQUENCE [LARGE SCALE GENOMIC DNA]</scope>
    <source>
        <strain evidence="2">XCY_ONT2</strain>
    </source>
</reference>
<keyword evidence="3" id="KW-1185">Reference proteome</keyword>
<dbReference type="SMART" id="SM00696">
    <property type="entry name" value="DM9"/>
    <property type="match status" value="2"/>
</dbReference>
<dbReference type="PANTHER" id="PTHR31649:SF10">
    <property type="entry name" value="IP19903P-RELATED"/>
    <property type="match status" value="1"/>
</dbReference>
<sequence>MLCIRIVFALSVILASHYWKDYDGEVPMDAISAGTDKEGKPVYVGQIYMKDHGLLPATIVPEANFTFTATGSKVIQTNKDIKILCSIDGGLKWLSTKAAEERSCSFVNGGAKLSVKKWKTLYIGRANYQGETKVGQIFPDYRELYIPYNGEEAHLRSYEILSYNCIN</sequence>
<dbReference type="EMBL" id="JAVRBK010000010">
    <property type="protein sequence ID" value="KAK5638271.1"/>
    <property type="molecule type" value="Genomic_DNA"/>
</dbReference>
<protein>
    <submittedName>
        <fullName evidence="2">Uncharacterized protein</fullName>
    </submittedName>
</protein>
<comment type="caution">
    <text evidence="2">The sequence shown here is derived from an EMBL/GenBank/DDBJ whole genome shotgun (WGS) entry which is preliminary data.</text>
</comment>
<proteinExistence type="predicted"/>
<keyword evidence="1" id="KW-0732">Signal</keyword>
<organism evidence="2 3">
    <name type="scientific">Pyrocoelia pectoralis</name>
    <dbReference type="NCBI Taxonomy" id="417401"/>
    <lineage>
        <taxon>Eukaryota</taxon>
        <taxon>Metazoa</taxon>
        <taxon>Ecdysozoa</taxon>
        <taxon>Arthropoda</taxon>
        <taxon>Hexapoda</taxon>
        <taxon>Insecta</taxon>
        <taxon>Pterygota</taxon>
        <taxon>Neoptera</taxon>
        <taxon>Endopterygota</taxon>
        <taxon>Coleoptera</taxon>
        <taxon>Polyphaga</taxon>
        <taxon>Elateriformia</taxon>
        <taxon>Elateroidea</taxon>
        <taxon>Lampyridae</taxon>
        <taxon>Lampyrinae</taxon>
        <taxon>Pyrocoelia</taxon>
    </lineage>
</organism>
<feature type="chain" id="PRO_5042841786" evidence="1">
    <location>
        <begin position="25"/>
        <end position="167"/>
    </location>
</feature>
<dbReference type="Pfam" id="PF11901">
    <property type="entry name" value="DM9"/>
    <property type="match status" value="1"/>
</dbReference>